<dbReference type="UniPathway" id="UPA00136">
    <property type="reaction ID" value="UER00199"/>
</dbReference>
<dbReference type="Pfam" id="PF04204">
    <property type="entry name" value="HTS"/>
    <property type="match status" value="1"/>
</dbReference>
<dbReference type="EC" id="2.3.1.30" evidence="4"/>
<evidence type="ECO:0000256" key="5">
    <source>
        <dbReference type="PIRSR" id="PIRSR000450-1"/>
    </source>
</evidence>
<name>A0A0R2CE08_9LACO</name>
<evidence type="ECO:0000256" key="4">
    <source>
        <dbReference type="HAMAP-Rule" id="MF_00295"/>
    </source>
</evidence>
<dbReference type="STRING" id="1423729.FC80_GL001750"/>
<comment type="catalytic activity">
    <reaction evidence="4">
        <text>L-serine + acetyl-CoA = O-acetyl-L-serine + CoA</text>
        <dbReference type="Rhea" id="RHEA:24560"/>
        <dbReference type="ChEBI" id="CHEBI:33384"/>
        <dbReference type="ChEBI" id="CHEBI:57287"/>
        <dbReference type="ChEBI" id="CHEBI:57288"/>
        <dbReference type="ChEBI" id="CHEBI:58340"/>
        <dbReference type="EC" id="2.3.1.30"/>
    </reaction>
</comment>
<evidence type="ECO:0000256" key="2">
    <source>
        <dbReference type="ARBA" id="ARBA00022679"/>
    </source>
</evidence>
<keyword evidence="4" id="KW-0198">Cysteine biosynthesis</keyword>
<dbReference type="GO" id="GO:0005737">
    <property type="term" value="C:cytoplasm"/>
    <property type="evidence" value="ECO:0007669"/>
    <property type="project" value="UniProtKB-SubCell"/>
</dbReference>
<dbReference type="InterPro" id="IPR033752">
    <property type="entry name" value="MetA_family"/>
</dbReference>
<evidence type="ECO:0000256" key="3">
    <source>
        <dbReference type="ARBA" id="ARBA00023315"/>
    </source>
</evidence>
<dbReference type="PANTHER" id="PTHR20919">
    <property type="entry name" value="HOMOSERINE O-SUCCINYLTRANSFERASE"/>
    <property type="match status" value="1"/>
</dbReference>
<dbReference type="PIRSF" id="PIRSF000450">
    <property type="entry name" value="H_ser_succinyltr"/>
    <property type="match status" value="1"/>
</dbReference>
<feature type="site" description="Important for acyl-CoA specificity" evidence="4">
    <location>
        <position position="68"/>
    </location>
</feature>
<dbReference type="GO" id="GO:0008899">
    <property type="term" value="F:homoserine O-succinyltransferase activity"/>
    <property type="evidence" value="ECO:0007669"/>
    <property type="project" value="TreeGrafter"/>
</dbReference>
<feature type="active site" description="Acyl-thioester intermediate" evidence="4 5">
    <location>
        <position position="99"/>
    </location>
</feature>
<comment type="function">
    <text evidence="4">Transfers an acetyl group from acetyl-CoA to L-serine, forming acetyl-L-serine.</text>
</comment>
<sequence length="259" mass="30441">MHDKVDTKKRFDYVLSQNNFSIKATYFYPKMHYKNRRVPEEVQEIAQPLELAEIEKMDGFIITGAPLEKLEFLDITYWEELQELFDFLKKLKIPQLYVCWGAMAAANYYYGIEKQMLTDKLFGIFEQEVCEKSTLLKGLPVNFKAPHARYAELNHEQISKNVNLEIKAVTKSGHLFLVESKVAPQSFLFAHLEYGKDALTKEYQRELAAYPEKKDLLAKPKNYYGDYLNMENPIFSWEMTQNLFFKNWIGQIKDNIDIG</sequence>
<evidence type="ECO:0000256" key="1">
    <source>
        <dbReference type="ARBA" id="ARBA00022605"/>
    </source>
</evidence>
<feature type="active site" evidence="4">
    <location>
        <position position="193"/>
    </location>
</feature>
<comment type="caution">
    <text evidence="6">The sequence shown here is derived from an EMBL/GenBank/DDBJ whole genome shotgun (WGS) entry which is preliminary data.</text>
</comment>
<dbReference type="SUPFAM" id="SSF52317">
    <property type="entry name" value="Class I glutamine amidotransferase-like"/>
    <property type="match status" value="1"/>
</dbReference>
<comment type="similarity">
    <text evidence="4">Belongs to the MetA family.</text>
</comment>
<comment type="subcellular location">
    <subcellularLocation>
        <location evidence="4">Cytoplasm</location>
    </subcellularLocation>
</comment>
<accession>A0A0R2CE08</accession>
<dbReference type="Gene3D" id="3.40.50.880">
    <property type="match status" value="1"/>
</dbReference>
<keyword evidence="7" id="KW-1185">Reference proteome</keyword>
<proteinExistence type="inferred from homology"/>
<gene>
    <name evidence="6" type="ORF">FC80_GL001750</name>
</gene>
<dbReference type="GO" id="GO:0006535">
    <property type="term" value="P:cysteine biosynthetic process from serine"/>
    <property type="evidence" value="ECO:0007669"/>
    <property type="project" value="UniProtKB-UniRule"/>
</dbReference>
<dbReference type="Proteomes" id="UP000051131">
    <property type="component" value="Unassembled WGS sequence"/>
</dbReference>
<evidence type="ECO:0000313" key="6">
    <source>
        <dbReference type="EMBL" id="KRM89928.1"/>
    </source>
</evidence>
<organism evidence="6 7">
    <name type="scientific">Liquorilactobacillus cacaonum DSM 21116</name>
    <dbReference type="NCBI Taxonomy" id="1423729"/>
    <lineage>
        <taxon>Bacteria</taxon>
        <taxon>Bacillati</taxon>
        <taxon>Bacillota</taxon>
        <taxon>Bacilli</taxon>
        <taxon>Lactobacillales</taxon>
        <taxon>Lactobacillaceae</taxon>
        <taxon>Liquorilactobacillus</taxon>
    </lineage>
</organism>
<feature type="binding site" evidence="4">
    <location>
        <position position="205"/>
    </location>
    <ligand>
        <name>substrate</name>
    </ligand>
</feature>
<dbReference type="HAMAP" id="MF_00295">
    <property type="entry name" value="MetA_acyltransf"/>
    <property type="match status" value="1"/>
</dbReference>
<comment type="pathway">
    <text evidence="4">Amino-acid biosynthesis; L-cysteine biosynthesis; L-cysteine from L-serine: step 1/2.</text>
</comment>
<dbReference type="PATRIC" id="fig|1423729.3.peg.1777"/>
<feature type="site" description="Important for substrate specificity" evidence="4">
    <location>
        <position position="148"/>
    </location>
</feature>
<dbReference type="AlphaFoldDB" id="A0A0R2CE08"/>
<feature type="active site" description="Proton acceptor" evidence="4">
    <location>
        <position position="191"/>
    </location>
</feature>
<reference evidence="6 7" key="1">
    <citation type="journal article" date="2015" name="Genome Announc.">
        <title>Expanding the biotechnology potential of lactobacilli through comparative genomics of 213 strains and associated genera.</title>
        <authorList>
            <person name="Sun Z."/>
            <person name="Harris H.M."/>
            <person name="McCann A."/>
            <person name="Guo C."/>
            <person name="Argimon S."/>
            <person name="Zhang W."/>
            <person name="Yang X."/>
            <person name="Jeffery I.B."/>
            <person name="Cooney J.C."/>
            <person name="Kagawa T.F."/>
            <person name="Liu W."/>
            <person name="Song Y."/>
            <person name="Salvetti E."/>
            <person name="Wrobel A."/>
            <person name="Rasinkangas P."/>
            <person name="Parkhill J."/>
            <person name="Rea M.C."/>
            <person name="O'Sullivan O."/>
            <person name="Ritari J."/>
            <person name="Douillard F.P."/>
            <person name="Paul Ross R."/>
            <person name="Yang R."/>
            <person name="Briner A.E."/>
            <person name="Felis G.E."/>
            <person name="de Vos W.M."/>
            <person name="Barrangou R."/>
            <person name="Klaenhammer T.R."/>
            <person name="Caufield P.W."/>
            <person name="Cui Y."/>
            <person name="Zhang H."/>
            <person name="O'Toole P.W."/>
        </authorList>
    </citation>
    <scope>NUCLEOTIDE SEQUENCE [LARGE SCALE GENOMIC DNA]</scope>
    <source>
        <strain evidence="6 7">DSM 21116</strain>
    </source>
</reference>
<dbReference type="InterPro" id="IPR029062">
    <property type="entry name" value="Class_I_gatase-like"/>
</dbReference>
<dbReference type="GO" id="GO:0009001">
    <property type="term" value="F:serine O-acetyltransferase activity"/>
    <property type="evidence" value="ECO:0007669"/>
    <property type="project" value="UniProtKB-UniRule"/>
</dbReference>
<keyword evidence="4" id="KW-0963">Cytoplasm</keyword>
<comment type="caution">
    <text evidence="4">Lacks conserved residue(s) required for the propagation of feature annotation.</text>
</comment>
<keyword evidence="3 4" id="KW-0012">Acyltransferase</keyword>
<keyword evidence="1 4" id="KW-0028">Amino-acid biosynthesis</keyword>
<dbReference type="EMBL" id="AYZE01000017">
    <property type="protein sequence ID" value="KRM89928.1"/>
    <property type="molecule type" value="Genomic_DNA"/>
</dbReference>
<feature type="binding site" evidence="4">
    <location>
        <position position="120"/>
    </location>
    <ligand>
        <name>substrate</name>
    </ligand>
</feature>
<evidence type="ECO:0000313" key="7">
    <source>
        <dbReference type="Proteomes" id="UP000051131"/>
    </source>
</evidence>
<dbReference type="PANTHER" id="PTHR20919:SF0">
    <property type="entry name" value="HOMOSERINE O-SUCCINYLTRANSFERASE"/>
    <property type="match status" value="1"/>
</dbReference>
<protein>
    <recommendedName>
        <fullName evidence="4">Serine O-acetyltransferase</fullName>
        <shortName evidence="4">SAT</shortName>
        <ecNumber evidence="4">2.3.1.30</ecNumber>
    </recommendedName>
</protein>
<keyword evidence="2 4" id="KW-0808">Transferase</keyword>